<dbReference type="RefSeq" id="WP_049966341.1">
    <property type="nucleotide sequence ID" value="NZ_CP101873.1"/>
</dbReference>
<dbReference type="InterPro" id="IPR050644">
    <property type="entry name" value="PG_Glycine_Bridge_Synth"/>
</dbReference>
<reference evidence="2 3" key="1">
    <citation type="submission" date="2022-07" db="EMBL/GenBank/DDBJ databases">
        <title>Two temperate virus in Haloterrigena jeotgali A29.</title>
        <authorList>
            <person name="Deng X."/>
        </authorList>
    </citation>
    <scope>NUCLEOTIDE SEQUENCE [LARGE SCALE GENOMIC DNA]</scope>
    <source>
        <strain evidence="2 3">A29</strain>
    </source>
</reference>
<organism evidence="2 3">
    <name type="scientific">Natrinema thermotolerans</name>
    <dbReference type="NCBI Taxonomy" id="121872"/>
    <lineage>
        <taxon>Archaea</taxon>
        <taxon>Methanobacteriati</taxon>
        <taxon>Methanobacteriota</taxon>
        <taxon>Stenosarchaea group</taxon>
        <taxon>Halobacteria</taxon>
        <taxon>Halobacteriales</taxon>
        <taxon>Natrialbaceae</taxon>
        <taxon>Natrinema</taxon>
    </lineage>
</organism>
<proteinExistence type="predicted"/>
<dbReference type="Gene3D" id="3.40.630.30">
    <property type="match status" value="1"/>
</dbReference>
<evidence type="ECO:0000259" key="1">
    <source>
        <dbReference type="Pfam" id="PF13480"/>
    </source>
</evidence>
<gene>
    <name evidence="2" type="ORF">NP511_16565</name>
</gene>
<evidence type="ECO:0000313" key="2">
    <source>
        <dbReference type="EMBL" id="WMT06990.1"/>
    </source>
</evidence>
<accession>A0AAF0T0I6</accession>
<dbReference type="GeneID" id="84215588"/>
<feature type="domain" description="BioF2-like acetyltransferase" evidence="1">
    <location>
        <begin position="162"/>
        <end position="303"/>
    </location>
</feature>
<dbReference type="InterPro" id="IPR016181">
    <property type="entry name" value="Acyl_CoA_acyltransferase"/>
</dbReference>
<dbReference type="AlphaFoldDB" id="A0AAF0T0I6"/>
<dbReference type="Proteomes" id="UP001224926">
    <property type="component" value="Chromosome"/>
</dbReference>
<protein>
    <submittedName>
        <fullName evidence="2">GNAT family N-acetyltransferase</fullName>
    </submittedName>
</protein>
<keyword evidence="3" id="KW-1185">Reference proteome</keyword>
<dbReference type="PANTHER" id="PTHR36174">
    <property type="entry name" value="LIPID II:GLYCINE GLYCYLTRANSFERASE"/>
    <property type="match status" value="1"/>
</dbReference>
<evidence type="ECO:0000313" key="3">
    <source>
        <dbReference type="Proteomes" id="UP001224926"/>
    </source>
</evidence>
<dbReference type="PANTHER" id="PTHR36174:SF1">
    <property type="entry name" value="LIPID II:GLYCINE GLYCYLTRANSFERASE"/>
    <property type="match status" value="1"/>
</dbReference>
<dbReference type="Pfam" id="PF13480">
    <property type="entry name" value="Acetyltransf_6"/>
    <property type="match status" value="1"/>
</dbReference>
<dbReference type="InterPro" id="IPR038740">
    <property type="entry name" value="BioF2-like_GNAT_dom"/>
</dbReference>
<dbReference type="SUPFAM" id="SSF55729">
    <property type="entry name" value="Acyl-CoA N-acyltransferases (Nat)"/>
    <property type="match status" value="1"/>
</dbReference>
<dbReference type="EMBL" id="CP101873">
    <property type="protein sequence ID" value="WMT06990.1"/>
    <property type="molecule type" value="Genomic_DNA"/>
</dbReference>
<sequence length="338" mass="38182">MDIERLTLEEWGNALPATGYEVFHEPDALGVLDDHTDAELQLYGAFKGQQPVGLLPVFVGDRSIGRTVLSPPVSFSVPRLGPILDPASPKRHKRERINRELTAGVIDAVGVGDRTTLFRMRCPIEYVDPRPYEWNDFSLEPKFTYVLDCEGETIESLMKGFSKSLRREMRKKDELDLSIEREGIESALRVYEDVVEQYRTHDDPPPISRPFLRDLLTSLDDELWRVYVARSPDGEYQSGVVTLYSPDLAYFWQGGVTATYEGVSVNSLLHRAILEDICSDPTLESVTGYDLVGANTERLCEYKAKFNGDLRQYYVVESSGLEMSLAKSAYQTFSSALK</sequence>
<name>A0AAF0T0I6_9EURY</name>
<dbReference type="GeneID" id="39863243"/>